<gene>
    <name evidence="2" type="ORF">DUNSADRAFT_9239</name>
</gene>
<proteinExistence type="predicted"/>
<dbReference type="Proteomes" id="UP000815325">
    <property type="component" value="Unassembled WGS sequence"/>
</dbReference>
<name>A0ABQ7GI39_DUNSA</name>
<accession>A0ABQ7GI39</accession>
<feature type="compositionally biased region" description="Basic and acidic residues" evidence="1">
    <location>
        <begin position="1"/>
        <end position="19"/>
    </location>
</feature>
<keyword evidence="3" id="KW-1185">Reference proteome</keyword>
<protein>
    <recommendedName>
        <fullName evidence="4">Encoded protein</fullName>
    </recommendedName>
</protein>
<evidence type="ECO:0000313" key="2">
    <source>
        <dbReference type="EMBL" id="KAF5834209.1"/>
    </source>
</evidence>
<evidence type="ECO:0000256" key="1">
    <source>
        <dbReference type="SAM" id="MobiDB-lite"/>
    </source>
</evidence>
<comment type="caution">
    <text evidence="2">The sequence shown here is derived from an EMBL/GenBank/DDBJ whole genome shotgun (WGS) entry which is preliminary data.</text>
</comment>
<dbReference type="EMBL" id="MU069770">
    <property type="protein sequence ID" value="KAF5834209.1"/>
    <property type="molecule type" value="Genomic_DNA"/>
</dbReference>
<feature type="region of interest" description="Disordered" evidence="1">
    <location>
        <begin position="1"/>
        <end position="32"/>
    </location>
</feature>
<reference evidence="2" key="1">
    <citation type="submission" date="2017-08" db="EMBL/GenBank/DDBJ databases">
        <authorList>
            <person name="Polle J.E."/>
            <person name="Barry K."/>
            <person name="Cushman J."/>
            <person name="Schmutz J."/>
            <person name="Tran D."/>
            <person name="Hathwaick L.T."/>
            <person name="Yim W.C."/>
            <person name="Jenkins J."/>
            <person name="Mckie-Krisberg Z.M."/>
            <person name="Prochnik S."/>
            <person name="Lindquist E."/>
            <person name="Dockter R.B."/>
            <person name="Adam C."/>
            <person name="Molina H."/>
            <person name="Bunkerborg J."/>
            <person name="Jin E."/>
            <person name="Buchheim M."/>
            <person name="Magnuson J."/>
        </authorList>
    </citation>
    <scope>NUCLEOTIDE SEQUENCE</scope>
    <source>
        <strain evidence="2">CCAP 19/18</strain>
    </source>
</reference>
<sequence length="163" mass="17901">MSAEKDPNQAEKHPAHTRDCPGGVPDIRAPTTGFSKLPRILQVLLEQGSRLMEAIRDLFQRLGKREPTCKPIPKRGSMSEFAMMAKHAFQEEAGAEVAGHMVGKENYHHPHASATEAKGHRVTEEAASPQRPRAKVPLVRPRPQDAAAETAGRMLGRESGHHL</sequence>
<evidence type="ECO:0000313" key="3">
    <source>
        <dbReference type="Proteomes" id="UP000815325"/>
    </source>
</evidence>
<evidence type="ECO:0008006" key="4">
    <source>
        <dbReference type="Google" id="ProtNLM"/>
    </source>
</evidence>
<feature type="region of interest" description="Disordered" evidence="1">
    <location>
        <begin position="105"/>
        <end position="163"/>
    </location>
</feature>
<organism evidence="2 3">
    <name type="scientific">Dunaliella salina</name>
    <name type="common">Green alga</name>
    <name type="synonym">Protococcus salinus</name>
    <dbReference type="NCBI Taxonomy" id="3046"/>
    <lineage>
        <taxon>Eukaryota</taxon>
        <taxon>Viridiplantae</taxon>
        <taxon>Chlorophyta</taxon>
        <taxon>core chlorophytes</taxon>
        <taxon>Chlorophyceae</taxon>
        <taxon>CS clade</taxon>
        <taxon>Chlamydomonadales</taxon>
        <taxon>Dunaliellaceae</taxon>
        <taxon>Dunaliella</taxon>
    </lineage>
</organism>